<proteinExistence type="predicted"/>
<accession>A0A6A1V128</accession>
<gene>
    <name evidence="1" type="ORF">CJ030_MR7G018914</name>
</gene>
<dbReference type="AlphaFoldDB" id="A0A6A1V128"/>
<keyword evidence="2" id="KW-1185">Reference proteome</keyword>
<dbReference type="EMBL" id="RXIC02000025">
    <property type="protein sequence ID" value="KAB1206355.1"/>
    <property type="molecule type" value="Genomic_DNA"/>
</dbReference>
<reference evidence="1 2" key="1">
    <citation type="journal article" date="2019" name="Plant Biotechnol. J.">
        <title>The red bayberry genome and genetic basis of sex determination.</title>
        <authorList>
            <person name="Jia H.M."/>
            <person name="Jia H.J."/>
            <person name="Cai Q.L."/>
            <person name="Wang Y."/>
            <person name="Zhao H.B."/>
            <person name="Yang W.F."/>
            <person name="Wang G.Y."/>
            <person name="Li Y.H."/>
            <person name="Zhan D.L."/>
            <person name="Shen Y.T."/>
            <person name="Niu Q.F."/>
            <person name="Chang L."/>
            <person name="Qiu J."/>
            <person name="Zhao L."/>
            <person name="Xie H.B."/>
            <person name="Fu W.Y."/>
            <person name="Jin J."/>
            <person name="Li X.W."/>
            <person name="Jiao Y."/>
            <person name="Zhou C.C."/>
            <person name="Tu T."/>
            <person name="Chai C.Y."/>
            <person name="Gao J.L."/>
            <person name="Fan L.J."/>
            <person name="van de Weg E."/>
            <person name="Wang J.Y."/>
            <person name="Gao Z.S."/>
        </authorList>
    </citation>
    <scope>NUCLEOTIDE SEQUENCE [LARGE SCALE GENOMIC DNA]</scope>
    <source>
        <tissue evidence="1">Leaves</tissue>
    </source>
</reference>
<evidence type="ECO:0000313" key="2">
    <source>
        <dbReference type="Proteomes" id="UP000516437"/>
    </source>
</evidence>
<sequence length="104" mass="12050">MADYLTALPIVLLQEIIIKATVRSVWRDPYVLYDPENTVRTLLSVHERCKILHKASNCRDVYRACHVEELPDLMASPPKVARFVDSLFIHDNLDVLFLRGIRTM</sequence>
<evidence type="ECO:0000313" key="1">
    <source>
        <dbReference type="EMBL" id="KAB1206355.1"/>
    </source>
</evidence>
<protein>
    <submittedName>
        <fullName evidence="1">Uncharacterized protein</fullName>
    </submittedName>
</protein>
<comment type="caution">
    <text evidence="1">The sequence shown here is derived from an EMBL/GenBank/DDBJ whole genome shotgun (WGS) entry which is preliminary data.</text>
</comment>
<dbReference type="Proteomes" id="UP000516437">
    <property type="component" value="Chromosome 7"/>
</dbReference>
<name>A0A6A1V128_9ROSI</name>
<organism evidence="1 2">
    <name type="scientific">Morella rubra</name>
    <name type="common">Chinese bayberry</name>
    <dbReference type="NCBI Taxonomy" id="262757"/>
    <lineage>
        <taxon>Eukaryota</taxon>
        <taxon>Viridiplantae</taxon>
        <taxon>Streptophyta</taxon>
        <taxon>Embryophyta</taxon>
        <taxon>Tracheophyta</taxon>
        <taxon>Spermatophyta</taxon>
        <taxon>Magnoliopsida</taxon>
        <taxon>eudicotyledons</taxon>
        <taxon>Gunneridae</taxon>
        <taxon>Pentapetalae</taxon>
        <taxon>rosids</taxon>
        <taxon>fabids</taxon>
        <taxon>Fagales</taxon>
        <taxon>Myricaceae</taxon>
        <taxon>Morella</taxon>
    </lineage>
</organism>